<sequence length="284" mass="33112">MDWPRIKTILIMVLLVTNILLGVMIVNEQKTFQREQSEKIDNIRALYEKRGITILPMSLKFPDKIESLNVEYDTYGESELRTILGDDYEYDGSRYLNRDEMVLLTGTTLEYFVNIYRPQEDLFDIEITTPFALLSNGTEIKSVCDDFLKALNMDQDYVFEHYKTEGQLTYICVKQIYKDYFLDDSSMIFVIKDKEIVGFKRKWLNILDNNAQSKYPIISIDKALYELMMNFKEEDVISEIAIGYKLNDSSLLVSDLVSGEALPYYKIKLEAGKCYYVQAVSETQ</sequence>
<feature type="transmembrane region" description="Helical" evidence="1">
    <location>
        <begin position="6"/>
        <end position="26"/>
    </location>
</feature>
<accession>A0ABR9ZTU1</accession>
<comment type="caution">
    <text evidence="2">The sequence shown here is derived from an EMBL/GenBank/DDBJ whole genome shotgun (WGS) entry which is preliminary data.</text>
</comment>
<gene>
    <name evidence="2" type="ORF">ISU02_09220</name>
</gene>
<evidence type="ECO:0000313" key="3">
    <source>
        <dbReference type="Proteomes" id="UP000614200"/>
    </source>
</evidence>
<keyword evidence="3" id="KW-1185">Reference proteome</keyword>
<keyword evidence="1" id="KW-0472">Membrane</keyword>
<reference evidence="2 3" key="1">
    <citation type="submission" date="2020-11" db="EMBL/GenBank/DDBJ databases">
        <title>Fusibacter basophilias sp. nov.</title>
        <authorList>
            <person name="Qiu D."/>
        </authorList>
    </citation>
    <scope>NUCLEOTIDE SEQUENCE [LARGE SCALE GENOMIC DNA]</scope>
    <source>
        <strain evidence="2 3">Q10-2</strain>
    </source>
</reference>
<dbReference type="EMBL" id="JADKNH010000005">
    <property type="protein sequence ID" value="MBF4693300.1"/>
    <property type="molecule type" value="Genomic_DNA"/>
</dbReference>
<protein>
    <recommendedName>
        <fullName evidence="4">Regulatory protein YycH-like domain-containing protein</fullName>
    </recommendedName>
</protein>
<dbReference type="Proteomes" id="UP000614200">
    <property type="component" value="Unassembled WGS sequence"/>
</dbReference>
<name>A0ABR9ZTU1_9FIRM</name>
<dbReference type="RefSeq" id="WP_194701542.1">
    <property type="nucleotide sequence ID" value="NZ_JADKNH010000005.1"/>
</dbReference>
<organism evidence="2 3">
    <name type="scientific">Fusibacter ferrireducens</name>
    <dbReference type="NCBI Taxonomy" id="2785058"/>
    <lineage>
        <taxon>Bacteria</taxon>
        <taxon>Bacillati</taxon>
        <taxon>Bacillota</taxon>
        <taxon>Clostridia</taxon>
        <taxon>Eubacteriales</taxon>
        <taxon>Eubacteriales Family XII. Incertae Sedis</taxon>
        <taxon>Fusibacter</taxon>
    </lineage>
</organism>
<keyword evidence="1" id="KW-1133">Transmembrane helix</keyword>
<proteinExistence type="predicted"/>
<evidence type="ECO:0000313" key="2">
    <source>
        <dbReference type="EMBL" id="MBF4693300.1"/>
    </source>
</evidence>
<evidence type="ECO:0008006" key="4">
    <source>
        <dbReference type="Google" id="ProtNLM"/>
    </source>
</evidence>
<evidence type="ECO:0000256" key="1">
    <source>
        <dbReference type="SAM" id="Phobius"/>
    </source>
</evidence>
<keyword evidence="1" id="KW-0812">Transmembrane</keyword>